<dbReference type="PROSITE" id="PS50297">
    <property type="entry name" value="ANK_REP_REGION"/>
    <property type="match status" value="11"/>
</dbReference>
<feature type="repeat" description="ANK" evidence="3">
    <location>
        <begin position="824"/>
        <end position="856"/>
    </location>
</feature>
<evidence type="ECO:0000313" key="7">
    <source>
        <dbReference type="Proteomes" id="UP001153069"/>
    </source>
</evidence>
<evidence type="ECO:0000256" key="1">
    <source>
        <dbReference type="ARBA" id="ARBA00022737"/>
    </source>
</evidence>
<feature type="region of interest" description="Disordered" evidence="4">
    <location>
        <begin position="851"/>
        <end position="892"/>
    </location>
</feature>
<sequence>MRLLSLFLLLGSTLTATRASEDDKSKSPPPFFLQDPTDSLCLTGEEFKRCSIDTLFYVVGAPGKYQIHKRAADGTIDQEDDGTCITKKSCKEGDISRLMEAKLAKCSHCGAKNWNILGDADTGYVLTEGEGKTCLIREKGGKKAFTAPCDSQDHPYTPLQLQFASAADIKTMNSPGARMIGAASDGDKKAIQALLKEGIDVNVRDWDDLTALIPAASSGHLDICKLLIKEKIDVNAKDKDGITALMEASIMGHIKIVEYLLDNGAEVDAAASSEVTALWLAASEGRADVIKTLIKKGAEAKNTRVDGITALMTASVGGHAEAIKLLLENGADPTATDKDGLTCLMNAAENGTVAAIKALAEHVDDAQFLDSVSNTGYNALTIAAAHGHADAIAYLIEAGANVGAVDDNGVTALMYAAASNKVDAMKVLIEKGKADIDFRHSHGGTALLEASTGGATDAIKLLLESGAKFDFVDNDGVSPLMAVASQGSLDGQTAILESLKKVKSDDELKEHINMFSYSGGSSVMFAAAGGHYNCTKQLIELGADVNAIARATPDYLEKLAKMVEEGQVTDDEPNVDGVTAMHVAAQGGHKAVVDLLIESGADVTVLDDEKRSALLLAVKGNYGEVASSLVKAGADPNTEYVDDEGKSHNLLFDAIMVENDDFAVMLVEKGANLGHTDEKKVTTLLQAAHRGLSNITEKLLEKNSKPEYVDAASEDGITPLIAACSEGHPEVVKQLIAAKVNANAVDKDGTTALMAAAARGHHNIVSDLLAAKVDVNAQNVDGHTALMFAYNGKNQVETLWERYNQFVAEAKAEKKTGDEKVDDGGTGPVISEALENHKTLIDQLLKAGADPNLKDKEGHAASDFDFHPDADSEVLDKEAKAEKVRDQSKYEL</sequence>
<dbReference type="PANTHER" id="PTHR24198:SF165">
    <property type="entry name" value="ANKYRIN REPEAT-CONTAINING PROTEIN-RELATED"/>
    <property type="match status" value="1"/>
</dbReference>
<feature type="repeat" description="ANK" evidence="3">
    <location>
        <begin position="240"/>
        <end position="272"/>
    </location>
</feature>
<evidence type="ECO:0000256" key="5">
    <source>
        <dbReference type="SAM" id="SignalP"/>
    </source>
</evidence>
<dbReference type="EMBL" id="CAICTM010001417">
    <property type="protein sequence ID" value="CAB9523462.1"/>
    <property type="molecule type" value="Genomic_DNA"/>
</dbReference>
<feature type="repeat" description="ANK" evidence="3">
    <location>
        <begin position="207"/>
        <end position="239"/>
    </location>
</feature>
<feature type="repeat" description="ANK" evidence="3">
    <location>
        <begin position="518"/>
        <end position="550"/>
    </location>
</feature>
<feature type="repeat" description="ANK" evidence="3">
    <location>
        <begin position="408"/>
        <end position="432"/>
    </location>
</feature>
<dbReference type="Gene3D" id="1.25.40.20">
    <property type="entry name" value="Ankyrin repeat-containing domain"/>
    <property type="match status" value="7"/>
</dbReference>
<feature type="compositionally biased region" description="Basic and acidic residues" evidence="4">
    <location>
        <begin position="852"/>
        <end position="892"/>
    </location>
</feature>
<accession>A0A9N8EKK4</accession>
<dbReference type="PRINTS" id="PR01415">
    <property type="entry name" value="ANKYRIN"/>
</dbReference>
<dbReference type="AlphaFoldDB" id="A0A9N8EKK4"/>
<dbReference type="SUPFAM" id="SSF48403">
    <property type="entry name" value="Ankyrin repeat"/>
    <property type="match status" value="2"/>
</dbReference>
<name>A0A9N8EKK4_9STRA</name>
<feature type="repeat" description="ANK" evidence="3">
    <location>
        <begin position="375"/>
        <end position="407"/>
    </location>
</feature>
<comment type="caution">
    <text evidence="6">The sequence shown here is derived from an EMBL/GenBank/DDBJ whole genome shotgun (WGS) entry which is preliminary data.</text>
</comment>
<proteinExistence type="predicted"/>
<evidence type="ECO:0000256" key="3">
    <source>
        <dbReference type="PROSITE-ProRule" id="PRU00023"/>
    </source>
</evidence>
<keyword evidence="7" id="KW-1185">Reference proteome</keyword>
<dbReference type="Pfam" id="PF12796">
    <property type="entry name" value="Ank_2"/>
    <property type="match status" value="5"/>
</dbReference>
<keyword evidence="1" id="KW-0677">Repeat</keyword>
<reference evidence="6" key="1">
    <citation type="submission" date="2020-06" db="EMBL/GenBank/DDBJ databases">
        <authorList>
            <consortium name="Plant Systems Biology data submission"/>
        </authorList>
    </citation>
    <scope>NUCLEOTIDE SEQUENCE</scope>
    <source>
        <strain evidence="6">D6</strain>
    </source>
</reference>
<feature type="repeat" description="ANK" evidence="3">
    <location>
        <begin position="576"/>
        <end position="608"/>
    </location>
</feature>
<feature type="signal peptide" evidence="5">
    <location>
        <begin position="1"/>
        <end position="19"/>
    </location>
</feature>
<evidence type="ECO:0000256" key="2">
    <source>
        <dbReference type="ARBA" id="ARBA00023043"/>
    </source>
</evidence>
<keyword evidence="2 3" id="KW-0040">ANK repeat</keyword>
<protein>
    <submittedName>
        <fullName evidence="6">Ankyrin 3, node of Ranvier (Ankyrin G)</fullName>
    </submittedName>
</protein>
<dbReference type="Proteomes" id="UP001153069">
    <property type="component" value="Unassembled WGS sequence"/>
</dbReference>
<dbReference type="PROSITE" id="PS50088">
    <property type="entry name" value="ANK_REPEAT"/>
    <property type="match status" value="12"/>
</dbReference>
<dbReference type="InterPro" id="IPR002110">
    <property type="entry name" value="Ankyrin_rpt"/>
</dbReference>
<evidence type="ECO:0000313" key="6">
    <source>
        <dbReference type="EMBL" id="CAB9523462.1"/>
    </source>
</evidence>
<feature type="repeat" description="ANK" evidence="3">
    <location>
        <begin position="715"/>
        <end position="747"/>
    </location>
</feature>
<dbReference type="SMART" id="SM00248">
    <property type="entry name" value="ANK"/>
    <property type="match status" value="18"/>
</dbReference>
<keyword evidence="5" id="KW-0732">Signal</keyword>
<feature type="repeat" description="ANK" evidence="3">
    <location>
        <begin position="748"/>
        <end position="780"/>
    </location>
</feature>
<feature type="repeat" description="ANK" evidence="3">
    <location>
        <begin position="273"/>
        <end position="305"/>
    </location>
</feature>
<evidence type="ECO:0000256" key="4">
    <source>
        <dbReference type="SAM" id="MobiDB-lite"/>
    </source>
</evidence>
<feature type="repeat" description="ANK" evidence="3">
    <location>
        <begin position="442"/>
        <end position="474"/>
    </location>
</feature>
<feature type="chain" id="PRO_5040125774" evidence="5">
    <location>
        <begin position="20"/>
        <end position="892"/>
    </location>
</feature>
<dbReference type="OrthoDB" id="36948at2759"/>
<gene>
    <name evidence="6" type="ORF">SEMRO_1419_G271070.1</name>
</gene>
<dbReference type="PANTHER" id="PTHR24198">
    <property type="entry name" value="ANKYRIN REPEAT AND PROTEIN KINASE DOMAIN-CONTAINING PROTEIN"/>
    <property type="match status" value="1"/>
</dbReference>
<organism evidence="6 7">
    <name type="scientific">Seminavis robusta</name>
    <dbReference type="NCBI Taxonomy" id="568900"/>
    <lineage>
        <taxon>Eukaryota</taxon>
        <taxon>Sar</taxon>
        <taxon>Stramenopiles</taxon>
        <taxon>Ochrophyta</taxon>
        <taxon>Bacillariophyta</taxon>
        <taxon>Bacillariophyceae</taxon>
        <taxon>Bacillariophycidae</taxon>
        <taxon>Naviculales</taxon>
        <taxon>Naviculaceae</taxon>
        <taxon>Seminavis</taxon>
    </lineage>
</organism>
<feature type="repeat" description="ANK" evidence="3">
    <location>
        <begin position="306"/>
        <end position="338"/>
    </location>
</feature>
<dbReference type="InterPro" id="IPR036770">
    <property type="entry name" value="Ankyrin_rpt-contain_sf"/>
</dbReference>